<proteinExistence type="predicted"/>
<dbReference type="Proteomes" id="UP000553632">
    <property type="component" value="Unassembled WGS sequence"/>
</dbReference>
<protein>
    <submittedName>
        <fullName evidence="2">Uncharacterized protein</fullName>
    </submittedName>
</protein>
<name>A0A7J6QVQ5_PEROL</name>
<dbReference type="EMBL" id="JABANO010030139">
    <property type="protein sequence ID" value="KAF4712387.1"/>
    <property type="molecule type" value="Genomic_DNA"/>
</dbReference>
<sequence length="104" mass="11530">MYRLSPVCSSHSHSGKHPRAQSNDEGGQGPLLIPSSSSWHGIGPDHNMIPPRRTAGGERSKQEPVHTQMPNLMVSSNFIKLRRRKACATKRGYMTKDSFQLAGY</sequence>
<reference evidence="2 3" key="1">
    <citation type="submission" date="2020-04" db="EMBL/GenBank/DDBJ databases">
        <title>Perkinsus olseni comparative genomics.</title>
        <authorList>
            <person name="Bogema D.R."/>
        </authorList>
    </citation>
    <scope>NUCLEOTIDE SEQUENCE [LARGE SCALE GENOMIC DNA]</scope>
    <source>
        <strain evidence="2 3">ATCC PRA-207</strain>
    </source>
</reference>
<gene>
    <name evidence="2" type="ORF">FOZ63_028771</name>
</gene>
<evidence type="ECO:0000256" key="1">
    <source>
        <dbReference type="SAM" id="MobiDB-lite"/>
    </source>
</evidence>
<feature type="region of interest" description="Disordered" evidence="1">
    <location>
        <begin position="1"/>
        <end position="70"/>
    </location>
</feature>
<keyword evidence="3" id="KW-1185">Reference proteome</keyword>
<dbReference type="AlphaFoldDB" id="A0A7J6QVQ5"/>
<feature type="compositionally biased region" description="Basic and acidic residues" evidence="1">
    <location>
        <begin position="55"/>
        <end position="64"/>
    </location>
</feature>
<accession>A0A7J6QVQ5</accession>
<evidence type="ECO:0000313" key="2">
    <source>
        <dbReference type="EMBL" id="KAF4712387.1"/>
    </source>
</evidence>
<comment type="caution">
    <text evidence="2">The sequence shown here is derived from an EMBL/GenBank/DDBJ whole genome shotgun (WGS) entry which is preliminary data.</text>
</comment>
<organism evidence="2 3">
    <name type="scientific">Perkinsus olseni</name>
    <name type="common">Perkinsus atlanticus</name>
    <dbReference type="NCBI Taxonomy" id="32597"/>
    <lineage>
        <taxon>Eukaryota</taxon>
        <taxon>Sar</taxon>
        <taxon>Alveolata</taxon>
        <taxon>Perkinsozoa</taxon>
        <taxon>Perkinsea</taxon>
        <taxon>Perkinsida</taxon>
        <taxon>Perkinsidae</taxon>
        <taxon>Perkinsus</taxon>
    </lineage>
</organism>
<evidence type="ECO:0000313" key="3">
    <source>
        <dbReference type="Proteomes" id="UP000553632"/>
    </source>
</evidence>